<gene>
    <name evidence="8" type="primary">LOC112541767</name>
</gene>
<keyword evidence="3" id="KW-0202">Cytokine</keyword>
<accession>A0A9F5J2J1</accession>
<protein>
    <submittedName>
        <fullName evidence="8">Interleukin-8-like</fullName>
    </submittedName>
</protein>
<keyword evidence="7" id="KW-1185">Reference proteome</keyword>
<organism evidence="7 8">
    <name type="scientific">Python bivittatus</name>
    <name type="common">Burmese python</name>
    <name type="synonym">Python molurus bivittatus</name>
    <dbReference type="NCBI Taxonomy" id="176946"/>
    <lineage>
        <taxon>Eukaryota</taxon>
        <taxon>Metazoa</taxon>
        <taxon>Chordata</taxon>
        <taxon>Craniata</taxon>
        <taxon>Vertebrata</taxon>
        <taxon>Euteleostomi</taxon>
        <taxon>Lepidosauria</taxon>
        <taxon>Squamata</taxon>
        <taxon>Bifurcata</taxon>
        <taxon>Unidentata</taxon>
        <taxon>Episquamata</taxon>
        <taxon>Toxicofera</taxon>
        <taxon>Serpentes</taxon>
        <taxon>Henophidia</taxon>
        <taxon>Pythonidae</taxon>
        <taxon>Python</taxon>
    </lineage>
</organism>
<dbReference type="PRINTS" id="PR00436">
    <property type="entry name" value="INTERLEUKIN8"/>
</dbReference>
<dbReference type="SMART" id="SM00199">
    <property type="entry name" value="SCY"/>
    <property type="match status" value="1"/>
</dbReference>
<keyword evidence="5" id="KW-0732">Signal</keyword>
<evidence type="ECO:0000256" key="5">
    <source>
        <dbReference type="SAM" id="SignalP"/>
    </source>
</evidence>
<proteinExistence type="inferred from homology"/>
<feature type="chain" id="PRO_5039918870" evidence="5">
    <location>
        <begin position="22"/>
        <end position="99"/>
    </location>
</feature>
<dbReference type="Proteomes" id="UP000695026">
    <property type="component" value="Unplaced"/>
</dbReference>
<evidence type="ECO:0000256" key="3">
    <source>
        <dbReference type="ARBA" id="ARBA00022514"/>
    </source>
</evidence>
<dbReference type="PANTHER" id="PTHR12015">
    <property type="entry name" value="SMALL INDUCIBLE CYTOKINE A"/>
    <property type="match status" value="1"/>
</dbReference>
<dbReference type="InterPro" id="IPR039809">
    <property type="entry name" value="Chemokine_b/g/d"/>
</dbReference>
<dbReference type="InterPro" id="IPR033899">
    <property type="entry name" value="CXC_Chemokine_domain"/>
</dbReference>
<dbReference type="GO" id="GO:0006952">
    <property type="term" value="P:defense response"/>
    <property type="evidence" value="ECO:0007669"/>
    <property type="project" value="InterPro"/>
</dbReference>
<dbReference type="Gene3D" id="2.40.50.40">
    <property type="match status" value="1"/>
</dbReference>
<keyword evidence="4" id="KW-0964">Secreted</keyword>
<evidence type="ECO:0000256" key="2">
    <source>
        <dbReference type="ARBA" id="ARBA00010665"/>
    </source>
</evidence>
<name>A0A9F5J2J1_PYTBI</name>
<dbReference type="OrthoDB" id="9948647at2759"/>
<feature type="signal peptide" evidence="5">
    <location>
        <begin position="1"/>
        <end position="21"/>
    </location>
</feature>
<dbReference type="AlphaFoldDB" id="A0A9F5J2J1"/>
<dbReference type="GO" id="GO:0006955">
    <property type="term" value="P:immune response"/>
    <property type="evidence" value="ECO:0007669"/>
    <property type="project" value="InterPro"/>
</dbReference>
<dbReference type="SUPFAM" id="SSF54117">
    <property type="entry name" value="Interleukin 8-like chemokines"/>
    <property type="match status" value="1"/>
</dbReference>
<evidence type="ECO:0000259" key="6">
    <source>
        <dbReference type="SMART" id="SM00199"/>
    </source>
</evidence>
<comment type="similarity">
    <text evidence="2">Belongs to the intercrine alpha (chemokine CxC) family.</text>
</comment>
<dbReference type="PANTHER" id="PTHR12015:SF203">
    <property type="entry name" value="CHEMOKINE INTERLEUKIN-8-LIKE DOMAIN-CONTAINING PROTEIN"/>
    <property type="match status" value="1"/>
</dbReference>
<dbReference type="PRINTS" id="PR00437">
    <property type="entry name" value="SMALLCYTKCXC"/>
</dbReference>
<dbReference type="InterPro" id="IPR036048">
    <property type="entry name" value="Interleukin_8-like_sf"/>
</dbReference>
<feature type="domain" description="Chemokine interleukin-8-like" evidence="6">
    <location>
        <begin position="28"/>
        <end position="89"/>
    </location>
</feature>
<dbReference type="CDD" id="cd00273">
    <property type="entry name" value="Chemokine_CXC"/>
    <property type="match status" value="1"/>
</dbReference>
<dbReference type="OMA" id="VMENTNE"/>
<dbReference type="FunFam" id="2.40.50.40:FF:000004">
    <property type="entry name" value="C-X-C motif chemokine"/>
    <property type="match status" value="1"/>
</dbReference>
<dbReference type="GeneID" id="112541767"/>
<evidence type="ECO:0000256" key="1">
    <source>
        <dbReference type="ARBA" id="ARBA00004613"/>
    </source>
</evidence>
<dbReference type="RefSeq" id="XP_025028423.1">
    <property type="nucleotide sequence ID" value="XM_025172655.1"/>
</dbReference>
<dbReference type="PROSITE" id="PS51257">
    <property type="entry name" value="PROKAR_LIPOPROTEIN"/>
    <property type="match status" value="1"/>
</dbReference>
<evidence type="ECO:0000256" key="4">
    <source>
        <dbReference type="ARBA" id="ARBA00022525"/>
    </source>
</evidence>
<dbReference type="InterPro" id="IPR001811">
    <property type="entry name" value="Chemokine_IL8-like_dom"/>
</dbReference>
<evidence type="ECO:0000313" key="8">
    <source>
        <dbReference type="RefSeq" id="XP_025028423.1"/>
    </source>
</evidence>
<comment type="subcellular location">
    <subcellularLocation>
        <location evidence="1">Secreted</location>
    </subcellularLocation>
</comment>
<sequence length="99" mass="11096">MSNRVFLVLSVLVIACHITGATIFDPLNLSCRCSRVTRTFIRPSKYASVELFPSGVACRKMEIIITLKNNHKVCVDPKAKWLSDLMKMMGSENTVQFSS</sequence>
<reference evidence="8" key="1">
    <citation type="submission" date="2025-08" db="UniProtKB">
        <authorList>
            <consortium name="RefSeq"/>
        </authorList>
    </citation>
    <scope>IDENTIFICATION</scope>
    <source>
        <tissue evidence="8">Liver</tissue>
    </source>
</reference>
<dbReference type="GO" id="GO:0008009">
    <property type="term" value="F:chemokine activity"/>
    <property type="evidence" value="ECO:0007669"/>
    <property type="project" value="InterPro"/>
</dbReference>
<dbReference type="GO" id="GO:0005615">
    <property type="term" value="C:extracellular space"/>
    <property type="evidence" value="ECO:0007669"/>
    <property type="project" value="UniProtKB-KW"/>
</dbReference>
<dbReference type="KEGG" id="pbi:112541767"/>
<evidence type="ECO:0000313" key="7">
    <source>
        <dbReference type="Proteomes" id="UP000695026"/>
    </source>
</evidence>
<dbReference type="InterPro" id="IPR001089">
    <property type="entry name" value="Chemokine_CXC"/>
</dbReference>
<dbReference type="Pfam" id="PF00048">
    <property type="entry name" value="IL8"/>
    <property type="match status" value="1"/>
</dbReference>